<comment type="cofactor">
    <cofactor evidence="12">
        <name>thiamine diphosphate</name>
        <dbReference type="ChEBI" id="CHEBI:58937"/>
    </cofactor>
    <text evidence="12">Binds 1 thiamine pyrophosphate per subunit.</text>
</comment>
<dbReference type="Proteomes" id="UP001546774">
    <property type="component" value="Unassembled WGS sequence"/>
</dbReference>
<evidence type="ECO:0000256" key="5">
    <source>
        <dbReference type="ARBA" id="ARBA00022605"/>
    </source>
</evidence>
<feature type="domain" description="Thiamine pyrophosphate enzyme N-terminal TPP-binding" evidence="15">
    <location>
        <begin position="4"/>
        <end position="119"/>
    </location>
</feature>
<dbReference type="InterPro" id="IPR029035">
    <property type="entry name" value="DHS-like_NAD/FAD-binding_dom"/>
</dbReference>
<comment type="catalytic activity">
    <reaction evidence="11 12">
        <text>2 pyruvate + H(+) = (2S)-2-acetolactate + CO2</text>
        <dbReference type="Rhea" id="RHEA:25249"/>
        <dbReference type="ChEBI" id="CHEBI:15361"/>
        <dbReference type="ChEBI" id="CHEBI:15378"/>
        <dbReference type="ChEBI" id="CHEBI:16526"/>
        <dbReference type="ChEBI" id="CHEBI:58476"/>
        <dbReference type="EC" id="2.2.1.6"/>
    </reaction>
</comment>
<accession>A0ABV1H3I9</accession>
<evidence type="ECO:0000259" key="15">
    <source>
        <dbReference type="Pfam" id="PF02776"/>
    </source>
</evidence>
<dbReference type="Gene3D" id="3.40.50.1220">
    <property type="entry name" value="TPP-binding domain"/>
    <property type="match status" value="1"/>
</dbReference>
<name>A0ABV1H3I9_9FIRM</name>
<dbReference type="PANTHER" id="PTHR18968:SF13">
    <property type="entry name" value="ACETOLACTATE SYNTHASE CATALYTIC SUBUNIT, MITOCHONDRIAL"/>
    <property type="match status" value="1"/>
</dbReference>
<evidence type="ECO:0000256" key="7">
    <source>
        <dbReference type="ARBA" id="ARBA00022723"/>
    </source>
</evidence>
<evidence type="ECO:0000256" key="2">
    <source>
        <dbReference type="ARBA" id="ARBA00005025"/>
    </source>
</evidence>
<dbReference type="PANTHER" id="PTHR18968">
    <property type="entry name" value="THIAMINE PYROPHOSPHATE ENZYMES"/>
    <property type="match status" value="1"/>
</dbReference>
<comment type="similarity">
    <text evidence="3 12">Belongs to the TPP enzyme family.</text>
</comment>
<dbReference type="EC" id="2.2.1.6" evidence="4 12"/>
<feature type="domain" description="Thiamine pyrophosphate enzyme central" evidence="13">
    <location>
        <begin position="192"/>
        <end position="326"/>
    </location>
</feature>
<keyword evidence="9 12" id="KW-0786">Thiamine pyrophosphate</keyword>
<keyword evidence="6 12" id="KW-0808">Transferase</keyword>
<dbReference type="InterPro" id="IPR012000">
    <property type="entry name" value="Thiamin_PyroP_enz_cen_dom"/>
</dbReference>
<sequence>MKLNGSEIIVECLKEQNVDTIFGYPGGAILNVYDALYKHSDEITHILTSHEQGASHAADGYARATGKVGVCFATSGPGATNLVTGIATAYMDSIPVVAITCNVTVPLLGKDSFQEIDIAGVTMPITKHNFIVKDVTKLADVIRAAFRIAKEGRPGPVLIDVTKDVTAAECDYIKETPKAIERQTDTIKEEDVERAVEMIKASKRPYVFVGGGVIASDASDELARFVKKIDAPVADSLMGKGAFDGTDPHYTGMLGMHGTKTSNFGVSECDLLIAIGARFSDRVTGNANKFAKNAKILHFDIDAAEINKNIHSDASVVGDALEILKRVNAKLEQQDRHEWLEHIHDYEKQYPMAYRKDCLNGPLIMEKIYELTKGEAIISTDVGQHQMWAAQHYKYKKPRTLLTSGGLGTMGYGLGAAIGAKVGCKDKTVINIAGDGCFRMNMNEVATATRYNIPVIEIIFNNHVLGMVRQWQDLFYGKRYSATVLDDCVDFVKVSEGMGAKGYRVQTIEEFEAALKDAMALNIPCVIDCLIDREDKVFPMVSPGAAISEAFDRKDLDRMNSEK</sequence>
<dbReference type="GO" id="GO:0003984">
    <property type="term" value="F:acetolactate synthase activity"/>
    <property type="evidence" value="ECO:0007669"/>
    <property type="project" value="UniProtKB-EC"/>
</dbReference>
<gene>
    <name evidence="16" type="primary">ilvB</name>
    <name evidence="16" type="ORF">WMO37_02775</name>
</gene>
<evidence type="ECO:0000313" key="16">
    <source>
        <dbReference type="EMBL" id="MEQ2553937.1"/>
    </source>
</evidence>
<evidence type="ECO:0000256" key="8">
    <source>
        <dbReference type="ARBA" id="ARBA00022842"/>
    </source>
</evidence>
<protein>
    <recommendedName>
        <fullName evidence="4 12">Acetolactate synthase</fullName>
        <ecNumber evidence="4 12">2.2.1.6</ecNumber>
    </recommendedName>
</protein>
<evidence type="ECO:0000256" key="9">
    <source>
        <dbReference type="ARBA" id="ARBA00023052"/>
    </source>
</evidence>
<keyword evidence="8 12" id="KW-0460">Magnesium</keyword>
<evidence type="ECO:0000313" key="17">
    <source>
        <dbReference type="Proteomes" id="UP001546774"/>
    </source>
</evidence>
<keyword evidence="10 12" id="KW-0100">Branched-chain amino acid biosynthesis</keyword>
<evidence type="ECO:0000259" key="14">
    <source>
        <dbReference type="Pfam" id="PF02775"/>
    </source>
</evidence>
<evidence type="ECO:0000256" key="11">
    <source>
        <dbReference type="ARBA" id="ARBA00048670"/>
    </source>
</evidence>
<comment type="pathway">
    <text evidence="1 12">Amino-acid biosynthesis; L-isoleucine biosynthesis; L-isoleucine from 2-oxobutanoate: step 1/4.</text>
</comment>
<dbReference type="Pfam" id="PF02776">
    <property type="entry name" value="TPP_enzyme_N"/>
    <property type="match status" value="1"/>
</dbReference>
<evidence type="ECO:0000256" key="6">
    <source>
        <dbReference type="ARBA" id="ARBA00022679"/>
    </source>
</evidence>
<keyword evidence="5 12" id="KW-0028">Amino-acid biosynthesis</keyword>
<evidence type="ECO:0000256" key="4">
    <source>
        <dbReference type="ARBA" id="ARBA00013145"/>
    </source>
</evidence>
<dbReference type="InterPro" id="IPR012846">
    <property type="entry name" value="Acetolactate_synth_lsu"/>
</dbReference>
<dbReference type="SUPFAM" id="SSF52518">
    <property type="entry name" value="Thiamin diphosphate-binding fold (THDP-binding)"/>
    <property type="match status" value="2"/>
</dbReference>
<dbReference type="InterPro" id="IPR045229">
    <property type="entry name" value="TPP_enz"/>
</dbReference>
<dbReference type="InterPro" id="IPR039368">
    <property type="entry name" value="AHAS_TPP"/>
</dbReference>
<dbReference type="Pfam" id="PF02775">
    <property type="entry name" value="TPP_enzyme_C"/>
    <property type="match status" value="1"/>
</dbReference>
<organism evidence="16 17">
    <name type="scientific">Lachnospira intestinalis</name>
    <dbReference type="NCBI Taxonomy" id="3133158"/>
    <lineage>
        <taxon>Bacteria</taxon>
        <taxon>Bacillati</taxon>
        <taxon>Bacillota</taxon>
        <taxon>Clostridia</taxon>
        <taxon>Lachnospirales</taxon>
        <taxon>Lachnospiraceae</taxon>
        <taxon>Lachnospira</taxon>
    </lineage>
</organism>
<evidence type="ECO:0000256" key="1">
    <source>
        <dbReference type="ARBA" id="ARBA00004974"/>
    </source>
</evidence>
<evidence type="ECO:0000256" key="10">
    <source>
        <dbReference type="ARBA" id="ARBA00023304"/>
    </source>
</evidence>
<dbReference type="SUPFAM" id="SSF52467">
    <property type="entry name" value="DHS-like NAD/FAD-binding domain"/>
    <property type="match status" value="1"/>
</dbReference>
<dbReference type="EMBL" id="JBBMFS010000002">
    <property type="protein sequence ID" value="MEQ2553937.1"/>
    <property type="molecule type" value="Genomic_DNA"/>
</dbReference>
<comment type="cofactor">
    <cofactor evidence="12">
        <name>Mg(2+)</name>
        <dbReference type="ChEBI" id="CHEBI:18420"/>
    </cofactor>
    <text evidence="12">Binds 1 Mg(2+) ion per subunit.</text>
</comment>
<dbReference type="Gene3D" id="3.40.50.970">
    <property type="match status" value="2"/>
</dbReference>
<dbReference type="InterPro" id="IPR012001">
    <property type="entry name" value="Thiamin_PyroP_enz_TPP-bd_dom"/>
</dbReference>
<dbReference type="Pfam" id="PF00205">
    <property type="entry name" value="TPP_enzyme_M"/>
    <property type="match status" value="1"/>
</dbReference>
<dbReference type="NCBIfam" id="TIGR00118">
    <property type="entry name" value="acolac_lg"/>
    <property type="match status" value="1"/>
</dbReference>
<evidence type="ECO:0000259" key="13">
    <source>
        <dbReference type="Pfam" id="PF00205"/>
    </source>
</evidence>
<evidence type="ECO:0000256" key="3">
    <source>
        <dbReference type="ARBA" id="ARBA00007812"/>
    </source>
</evidence>
<dbReference type="InterPro" id="IPR011766">
    <property type="entry name" value="TPP_enzyme_TPP-bd"/>
</dbReference>
<keyword evidence="17" id="KW-1185">Reference proteome</keyword>
<dbReference type="CDD" id="cd02015">
    <property type="entry name" value="TPP_AHAS"/>
    <property type="match status" value="1"/>
</dbReference>
<dbReference type="CDD" id="cd07035">
    <property type="entry name" value="TPP_PYR_POX_like"/>
    <property type="match status" value="1"/>
</dbReference>
<keyword evidence="7 12" id="KW-0479">Metal-binding</keyword>
<comment type="pathway">
    <text evidence="2 12">Amino-acid biosynthesis; L-valine biosynthesis; L-valine from pyruvate: step 1/4.</text>
</comment>
<dbReference type="InterPro" id="IPR029061">
    <property type="entry name" value="THDP-binding"/>
</dbReference>
<proteinExistence type="inferred from homology"/>
<feature type="domain" description="Thiamine pyrophosphate enzyme TPP-binding" evidence="14">
    <location>
        <begin position="381"/>
        <end position="529"/>
    </location>
</feature>
<comment type="caution">
    <text evidence="16">The sequence shown here is derived from an EMBL/GenBank/DDBJ whole genome shotgun (WGS) entry which is preliminary data.</text>
</comment>
<reference evidence="16" key="1">
    <citation type="submission" date="2024-03" db="EMBL/GenBank/DDBJ databases">
        <title>Human intestinal bacterial collection.</title>
        <authorList>
            <person name="Pauvert C."/>
            <person name="Hitch T.C.A."/>
            <person name="Clavel T."/>
        </authorList>
    </citation>
    <scope>NUCLEOTIDE SEQUENCE [LARGE SCALE GENOMIC DNA]</scope>
    <source>
        <strain evidence="16">CLA-AA-H89B</strain>
    </source>
</reference>
<evidence type="ECO:0000256" key="12">
    <source>
        <dbReference type="RuleBase" id="RU003591"/>
    </source>
</evidence>